<evidence type="ECO:0000313" key="2">
    <source>
        <dbReference type="Proteomes" id="UP000824890"/>
    </source>
</evidence>
<accession>A0ABQ7WXA8</accession>
<evidence type="ECO:0000313" key="1">
    <source>
        <dbReference type="EMBL" id="KAH0841464.1"/>
    </source>
</evidence>
<proteinExistence type="predicted"/>
<feature type="non-terminal residue" evidence="1">
    <location>
        <position position="324"/>
    </location>
</feature>
<gene>
    <name evidence="1" type="ORF">HID58_092184</name>
</gene>
<dbReference type="EMBL" id="JAGKQM010002968">
    <property type="protein sequence ID" value="KAH0841464.1"/>
    <property type="molecule type" value="Genomic_DNA"/>
</dbReference>
<name>A0ABQ7WXA8_BRANA</name>
<dbReference type="Proteomes" id="UP000824890">
    <property type="component" value="Unassembled WGS sequence"/>
</dbReference>
<comment type="caution">
    <text evidence="1">The sequence shown here is derived from an EMBL/GenBank/DDBJ whole genome shotgun (WGS) entry which is preliminary data.</text>
</comment>
<organism evidence="1 2">
    <name type="scientific">Brassica napus</name>
    <name type="common">Rape</name>
    <dbReference type="NCBI Taxonomy" id="3708"/>
    <lineage>
        <taxon>Eukaryota</taxon>
        <taxon>Viridiplantae</taxon>
        <taxon>Streptophyta</taxon>
        <taxon>Embryophyta</taxon>
        <taxon>Tracheophyta</taxon>
        <taxon>Spermatophyta</taxon>
        <taxon>Magnoliopsida</taxon>
        <taxon>eudicotyledons</taxon>
        <taxon>Gunneridae</taxon>
        <taxon>Pentapetalae</taxon>
        <taxon>rosids</taxon>
        <taxon>malvids</taxon>
        <taxon>Brassicales</taxon>
        <taxon>Brassicaceae</taxon>
        <taxon>Brassiceae</taxon>
        <taxon>Brassica</taxon>
    </lineage>
</organism>
<protein>
    <submittedName>
        <fullName evidence="1">Uncharacterized protein</fullName>
    </submittedName>
</protein>
<sequence length="324" mass="35359">MIKGKRSPKTIVVAADFFSITKGLFLWCLESSTALVLFHTKGLMRKVPKNVLWKPFESVTNRCSTPLSDFDSMGASSSITSCLKRIRSSLMAKSDCATESGSASLSSETVEEGAWFCTFKDGDIVLDCLSCFSTSLNACEIAFLMLSSKEWVDVLLDETRLLDGLDLLLSGSNTTCSMPSWCLESSTALVLFHTKGLMRKVPKNVLWKPFESVTNRCSTPLSDFDSMGASSSITSCLKRIRSSLMAKSDCATESGSASLSSETVEEGAWFCTFKDGDIVLDCLSCFSTSLNACEIAFLMLSSKEWVDVLLDETRLLDGLDLLLS</sequence>
<reference evidence="1 2" key="1">
    <citation type="submission" date="2021-05" db="EMBL/GenBank/DDBJ databases">
        <title>Genome Assembly of Synthetic Allotetraploid Brassica napus Reveals Homoeologous Exchanges between Subgenomes.</title>
        <authorList>
            <person name="Davis J.T."/>
        </authorList>
    </citation>
    <scope>NUCLEOTIDE SEQUENCE [LARGE SCALE GENOMIC DNA]</scope>
    <source>
        <strain evidence="2">cv. Da-Ae</strain>
        <tissue evidence="1">Seedling</tissue>
    </source>
</reference>
<keyword evidence="2" id="KW-1185">Reference proteome</keyword>